<name>Q9ZX60_BPMT4</name>
<feature type="transmembrane region" description="Helical" evidence="3">
    <location>
        <begin position="492"/>
        <end position="521"/>
    </location>
</feature>
<keyword evidence="7" id="KW-1185">Reference proteome</keyword>
<reference evidence="6 7" key="1">
    <citation type="journal article" date="1998" name="Tuber. Lung Dis.">
        <title>Mycobacteriophage TM4: genome structure and gene expression.</title>
        <authorList>
            <person name="Ford M.E."/>
            <person name="Stenstrom C."/>
            <person name="Hendrix R.W."/>
            <person name="Hatfull G.F."/>
        </authorList>
    </citation>
    <scope>NUCLEOTIDE SEQUENCE</scope>
</reference>
<dbReference type="Pfam" id="PF26571">
    <property type="entry name" value="VldE"/>
    <property type="match status" value="1"/>
</dbReference>
<dbReference type="Gene3D" id="1.20.120.20">
    <property type="entry name" value="Apolipoprotein"/>
    <property type="match status" value="1"/>
</dbReference>
<proteinExistence type="predicted"/>
<keyword evidence="3" id="KW-0812">Transmembrane</keyword>
<organismHost>
    <name type="scientific">Mycobacterium</name>
    <dbReference type="NCBI Taxonomy" id="1763"/>
</organismHost>
<evidence type="ECO:0000259" key="4">
    <source>
        <dbReference type="Pfam" id="PF20155"/>
    </source>
</evidence>
<dbReference type="NCBIfam" id="TIGR02675">
    <property type="entry name" value="tape_meas_nterm"/>
    <property type="match status" value="1"/>
</dbReference>
<evidence type="ECO:0000256" key="2">
    <source>
        <dbReference type="SAM" id="MobiDB-lite"/>
    </source>
</evidence>
<protein>
    <submittedName>
        <fullName evidence="6">Tape measure protein</fullName>
    </submittedName>
</protein>
<dbReference type="InterPro" id="IPR058593">
    <property type="entry name" value="ARB_07466-like_C"/>
</dbReference>
<dbReference type="KEGG" id="vg:932282"/>
<keyword evidence="1" id="KW-1188">Viral release from host cell</keyword>
<accession>Q9ZX60</accession>
<dbReference type="InterPro" id="IPR013491">
    <property type="entry name" value="Tape_meas_N"/>
</dbReference>
<feature type="compositionally biased region" description="Basic and acidic residues" evidence="2">
    <location>
        <begin position="867"/>
        <end position="882"/>
    </location>
</feature>
<feature type="domain" description="ARB-07466-like C-terminal" evidence="5">
    <location>
        <begin position="774"/>
        <end position="878"/>
    </location>
</feature>
<feature type="region of interest" description="Disordered" evidence="2">
    <location>
        <begin position="862"/>
        <end position="900"/>
    </location>
</feature>
<gene>
    <name evidence="6" type="primary">17</name>
    <name evidence="6" type="ORF">TM4_17</name>
</gene>
<dbReference type="SMR" id="Q9ZX60"/>
<feature type="transmembrane region" description="Helical" evidence="3">
    <location>
        <begin position="457"/>
        <end position="480"/>
    </location>
</feature>
<feature type="region of interest" description="Disordered" evidence="2">
    <location>
        <begin position="1017"/>
        <end position="1051"/>
    </location>
</feature>
<evidence type="ECO:0000313" key="7">
    <source>
        <dbReference type="Proteomes" id="UP000002133"/>
    </source>
</evidence>
<sequence>MSEAKYYLTILPETRELESGIRDAMSRAERGLKVAPKFDTSGAQRAGQDAGKGISRGVDTADPGKGLGRKLARNLGDGSALGKQYGSRLSAGIDSALSVAGGMAIAKVGSKISGALGSAMRAGFGRLTQIDSAQFKLKSLGNEASTVASVMQDATAAVKGTAFGLDAAATTAASAVAAGIKPGEQLTKYLSLTADTAAIAGTSLDEMGSIFNKVQGSGKAMTLELRQLADRGLPIFQWLQDEFHVSGDALQDMVAQGAVDSETFRRVIEKNIGGAAKGMGGSFVGSMANMKAAMSRFGAEVMGPIFKGVQPLATGLMGVFDKLTAAIKAPMGNVTTVVEQWAKGMSDKMQAWADGDGMKKVIDFFGRVGDSIKALATGGDSGKLGEIVQSFKNIGPSLQTAGSSFAAIGATLAAIGPEVLSSVLVPALQLAAGALKFMADNASWAVPTIVGLRVALFAHQAVLTAVAIGTKAYGVAMAVWSGITKAATAAQWLFNVALTANPIGLIIAAVVGLAVAIWAFFTKTEVGRQLWSKIWGGIKAAVHVFVEWFKNTAVPFIKAAWDMIAAGAMWLWHNVIEPVWEGIKTAIKFAIDFIKAEIQAWVAIFHFIEDVWRGLVDTAHAVWQGIVDKFTGVVNFVKELPGKITSAAKGMWDGIKDAFKSMINSLIDMWNGLADKMTFTVPDIPGVPRRGESVHPIPNIPRLATGGRISGPGTGTSDSILARIANGEFITNAAATARNLPLLQAINSGAPLWELIRALPRFAGGGLAAGLASEQNLQPNSILISRLVSKLFPQIKTIGGWRSQDAYPDHPSGRALDIMIPNYSSKDGVALGDSVMQFLMKNADALGVEYTIWRQTYRNTSGQSNLMEDRGSDTQNHMDHVHVTSKGGKPKGGVDTAPAGLSLPSGVNVSGLDGVGVPSGGSSALGSATSASGGSYRAATDDELKASSGKVDSARTSLRNADKAIEDKQYALDKAKRDLEILKGKKHTAAQLEDAEHRVQKAERDLADAIEKRGKVNDKLTDAEQADSDLRTKGKATKGKSKDGKGGGLDGSDLGKTFVSGMLESIGLDGSLFSNPFEWPTVKSALAGVNYLGNLLSGKGRDGEEGTTDSPGGFAGGVADSVGLGSLFKGLGSPIDGQDVGWSPQSGSPALAPGEFNPATVGGGSVAEGAVDAMSAFVPSAAQAAQGDQPAQVDNSINISGPVGMDPVALRSQIHSEQNARTRSTVRRV</sequence>
<evidence type="ECO:0000313" key="6">
    <source>
        <dbReference type="EMBL" id="AAD17585.1"/>
    </source>
</evidence>
<dbReference type="EMBL" id="AF068845">
    <property type="protein sequence ID" value="AAD17585.1"/>
    <property type="molecule type" value="Genomic_DNA"/>
</dbReference>
<evidence type="ECO:0000256" key="1">
    <source>
        <dbReference type="ARBA" id="ARBA00022465"/>
    </source>
</evidence>
<dbReference type="Proteomes" id="UP000002133">
    <property type="component" value="Segment"/>
</dbReference>
<dbReference type="GeneID" id="932282"/>
<dbReference type="Pfam" id="PF20155">
    <property type="entry name" value="TMP_3"/>
    <property type="match status" value="1"/>
</dbReference>
<feature type="region of interest" description="Disordered" evidence="2">
    <location>
        <begin position="39"/>
        <end position="65"/>
    </location>
</feature>
<keyword evidence="3" id="KW-0472">Membrane</keyword>
<feature type="domain" description="Tape measure protein N-terminal" evidence="4">
    <location>
        <begin position="127"/>
        <end position="301"/>
    </location>
</feature>
<evidence type="ECO:0000259" key="5">
    <source>
        <dbReference type="Pfam" id="PF26571"/>
    </source>
</evidence>
<feature type="compositionally biased region" description="Basic and acidic residues" evidence="2">
    <location>
        <begin position="1017"/>
        <end position="1032"/>
    </location>
</feature>
<organism evidence="6 7">
    <name type="scientific">Mycobacterium phage TM4</name>
    <name type="common">Mycobacteriophage TM4</name>
    <dbReference type="NCBI Taxonomy" id="88870"/>
    <lineage>
        <taxon>Viruses</taxon>
        <taxon>Duplodnaviria</taxon>
        <taxon>Heunggongvirae</taxon>
        <taxon>Uroviricota</taxon>
        <taxon>Caudoviricetes</taxon>
        <taxon>Weiservirinae</taxon>
        <taxon>Timquatrovirus</taxon>
        <taxon>Timquatrovirus TM4</taxon>
        <taxon>Mycobacterium virus TM4</taxon>
    </lineage>
</organism>
<keyword evidence="3" id="KW-1133">Transmembrane helix</keyword>
<evidence type="ECO:0000256" key="3">
    <source>
        <dbReference type="SAM" id="Phobius"/>
    </source>
</evidence>
<dbReference type="GO" id="GO:0098003">
    <property type="term" value="P:viral tail assembly"/>
    <property type="evidence" value="ECO:0007669"/>
    <property type="project" value="UniProtKB-KW"/>
</dbReference>
<dbReference type="RefSeq" id="NP_569753.1">
    <property type="nucleotide sequence ID" value="NC_003387.1"/>
</dbReference>
<keyword evidence="1" id="KW-1245">Viral tail assembly</keyword>